<sequence length="423" mass="47704">MRQQSNGRISLGKLSFFGILMLFGNDYSNEDIYGKPYKEGNMHHILNVRYGRLLMSETNVETLPPENNTLLEEKFMGSVNTNGETYLQDRSDVTKHNDSSNSRCRKSSPRDSSRTNSNSTMDRGNVDKSNESLNLNNFDEDQGKERFGGSTHFVSTESLLEERADDDDFGHDRKVGESTHFGSMDSIFEKGADDDHVSDDTKIAACTNFGSMDSIFQEGANDDDSNRIQEITESMTFDSRDSLFEKRVDVDVEENNRMVESSEYHNKHRRSSSKTSIDIEDEVFYYLEKTQHRHGFSGSHIGDFVENTMLGKIFRKVSSKVGSEGLLLPLKLNAQCKKTTKKLAGRSSTPKHISTTNKRWVGFGVSNSAFNIAAACMCFVPVLKDLWIIIFISAASGSIVVVLLILLYLCIRGMKWSRTRINN</sequence>
<accession>A0A0D9QGT4</accession>
<keyword evidence="2" id="KW-0812">Transmembrane</keyword>
<feature type="transmembrane region" description="Helical" evidence="2">
    <location>
        <begin position="388"/>
        <end position="411"/>
    </location>
</feature>
<feature type="region of interest" description="Disordered" evidence="1">
    <location>
        <begin position="82"/>
        <end position="149"/>
    </location>
</feature>
<dbReference type="GeneID" id="24269499"/>
<keyword evidence="2" id="KW-0472">Membrane</keyword>
<proteinExistence type="predicted"/>
<evidence type="ECO:0000256" key="2">
    <source>
        <dbReference type="SAM" id="Phobius"/>
    </source>
</evidence>
<evidence type="ECO:0000313" key="4">
    <source>
        <dbReference type="Proteomes" id="UP000054561"/>
    </source>
</evidence>
<gene>
    <name evidence="3" type="ORF">AK88_04185</name>
</gene>
<dbReference type="AlphaFoldDB" id="A0A0D9QGT4"/>
<keyword evidence="2" id="KW-1133">Transmembrane helix</keyword>
<dbReference type="EMBL" id="KQ001699">
    <property type="protein sequence ID" value="KJP86214.1"/>
    <property type="molecule type" value="Genomic_DNA"/>
</dbReference>
<dbReference type="VEuPathDB" id="PlasmoDB:AK88_04185"/>
<name>A0A0D9QGT4_PLAFR</name>
<evidence type="ECO:0000256" key="1">
    <source>
        <dbReference type="SAM" id="MobiDB-lite"/>
    </source>
</evidence>
<protein>
    <submittedName>
        <fullName evidence="3">Uncharacterized protein</fullName>
    </submittedName>
</protein>
<feature type="compositionally biased region" description="Basic and acidic residues" evidence="1">
    <location>
        <begin position="87"/>
        <end position="98"/>
    </location>
</feature>
<feature type="transmembrane region" description="Helical" evidence="2">
    <location>
        <begin position="360"/>
        <end position="382"/>
    </location>
</feature>
<evidence type="ECO:0000313" key="3">
    <source>
        <dbReference type="EMBL" id="KJP86214.1"/>
    </source>
</evidence>
<dbReference type="RefSeq" id="XP_012337218.1">
    <property type="nucleotide sequence ID" value="XM_012481795.1"/>
</dbReference>
<organism evidence="3 4">
    <name type="scientific">Plasmodium fragile</name>
    <dbReference type="NCBI Taxonomy" id="5857"/>
    <lineage>
        <taxon>Eukaryota</taxon>
        <taxon>Sar</taxon>
        <taxon>Alveolata</taxon>
        <taxon>Apicomplexa</taxon>
        <taxon>Aconoidasida</taxon>
        <taxon>Haemosporida</taxon>
        <taxon>Plasmodiidae</taxon>
        <taxon>Plasmodium</taxon>
        <taxon>Plasmodium (Plasmodium)</taxon>
    </lineage>
</organism>
<dbReference type="Proteomes" id="UP000054561">
    <property type="component" value="Unassembled WGS sequence"/>
</dbReference>
<keyword evidence="4" id="KW-1185">Reference proteome</keyword>
<reference evidence="3 4" key="1">
    <citation type="submission" date="2014-03" db="EMBL/GenBank/DDBJ databases">
        <title>The Genome Sequence of Plasmodium fragile nilgiri.</title>
        <authorList>
            <consortium name="The Broad Institute Genomics Platform"/>
            <consortium name="The Broad Institute Genome Sequencing Center for Infectious Disease"/>
            <person name="Neafsey D."/>
            <person name="Duraisingh M."/>
            <person name="Young S.K."/>
            <person name="Zeng Q."/>
            <person name="Gargeya S."/>
            <person name="Abouelleil A."/>
            <person name="Alvarado L."/>
            <person name="Chapman S.B."/>
            <person name="Gainer-Dewar J."/>
            <person name="Goldberg J."/>
            <person name="Griggs A."/>
            <person name="Gujja S."/>
            <person name="Hansen M."/>
            <person name="Howarth C."/>
            <person name="Imamovic A."/>
            <person name="Larimer J."/>
            <person name="Pearson M."/>
            <person name="Poon T.W."/>
            <person name="Priest M."/>
            <person name="Roberts A."/>
            <person name="Saif S."/>
            <person name="Shea T."/>
            <person name="Sykes S."/>
            <person name="Wortman J."/>
            <person name="Nusbaum C."/>
            <person name="Birren B."/>
        </authorList>
    </citation>
    <scope>NUCLEOTIDE SEQUENCE [LARGE SCALE GENOMIC DNA]</scope>
    <source>
        <strain evidence="4">nilgiri</strain>
    </source>
</reference>